<dbReference type="Pfam" id="PF00856">
    <property type="entry name" value="SET"/>
    <property type="match status" value="1"/>
</dbReference>
<name>A0ABR4PDG9_9HELO</name>
<dbReference type="InterPro" id="IPR053185">
    <property type="entry name" value="SET_domain_protein"/>
</dbReference>
<evidence type="ECO:0000259" key="1">
    <source>
        <dbReference type="PROSITE" id="PS50280"/>
    </source>
</evidence>
<gene>
    <name evidence="2" type="ORF">PVAG01_07808</name>
</gene>
<sequence>MAIGADVWPLGNSYEDWMSSVASWRSWQQSKSRAASQACAAPVTGAEGTIKDLLSVEPISAQLTSLPTPAAIFTTEYFEVIPSPKGGYGCFALKTIKKDTRIFSEMPLVEATDADFLGRYQSLPEPTQKEFMSLAGWEMLADNKVEAIWKNNRYLWMGILCSTVVLMTLYRFRISGGSAVFAKSSRFNHACIPLNTCTYQFNHSTREMVFTTLKEVKPGQELTISYCCSPASLYDDYGFFCDCEGCPKYSEGEKMQRVQQRKRDFDRYLNAKW</sequence>
<dbReference type="Proteomes" id="UP001629113">
    <property type="component" value="Unassembled WGS sequence"/>
</dbReference>
<reference evidence="2 3" key="1">
    <citation type="submission" date="2024-06" db="EMBL/GenBank/DDBJ databases">
        <title>Complete genome of Phlyctema vagabunda strain 19-DSS-EL-015.</title>
        <authorList>
            <person name="Fiorenzani C."/>
        </authorList>
    </citation>
    <scope>NUCLEOTIDE SEQUENCE [LARGE SCALE GENOMIC DNA]</scope>
    <source>
        <strain evidence="2 3">19-DSS-EL-015</strain>
    </source>
</reference>
<dbReference type="PANTHER" id="PTHR47332">
    <property type="entry name" value="SET DOMAIN-CONTAINING PROTEIN 5"/>
    <property type="match status" value="1"/>
</dbReference>
<dbReference type="PANTHER" id="PTHR47332:SF4">
    <property type="entry name" value="SET DOMAIN-CONTAINING PROTEIN 5"/>
    <property type="match status" value="1"/>
</dbReference>
<dbReference type="InterPro" id="IPR001214">
    <property type="entry name" value="SET_dom"/>
</dbReference>
<proteinExistence type="predicted"/>
<dbReference type="Gene3D" id="2.170.270.10">
    <property type="entry name" value="SET domain"/>
    <property type="match status" value="1"/>
</dbReference>
<organism evidence="2 3">
    <name type="scientific">Phlyctema vagabunda</name>
    <dbReference type="NCBI Taxonomy" id="108571"/>
    <lineage>
        <taxon>Eukaryota</taxon>
        <taxon>Fungi</taxon>
        <taxon>Dikarya</taxon>
        <taxon>Ascomycota</taxon>
        <taxon>Pezizomycotina</taxon>
        <taxon>Leotiomycetes</taxon>
        <taxon>Helotiales</taxon>
        <taxon>Dermateaceae</taxon>
        <taxon>Phlyctema</taxon>
    </lineage>
</organism>
<dbReference type="SUPFAM" id="SSF82199">
    <property type="entry name" value="SET domain"/>
    <property type="match status" value="1"/>
</dbReference>
<dbReference type="EMBL" id="JBFCZG010000006">
    <property type="protein sequence ID" value="KAL3421363.1"/>
    <property type="molecule type" value="Genomic_DNA"/>
</dbReference>
<feature type="domain" description="SET" evidence="1">
    <location>
        <begin position="76"/>
        <end position="227"/>
    </location>
</feature>
<dbReference type="CDD" id="cd20071">
    <property type="entry name" value="SET_SMYD"/>
    <property type="match status" value="1"/>
</dbReference>
<evidence type="ECO:0000313" key="2">
    <source>
        <dbReference type="EMBL" id="KAL3421363.1"/>
    </source>
</evidence>
<dbReference type="InterPro" id="IPR046341">
    <property type="entry name" value="SET_dom_sf"/>
</dbReference>
<dbReference type="PROSITE" id="PS50280">
    <property type="entry name" value="SET"/>
    <property type="match status" value="1"/>
</dbReference>
<evidence type="ECO:0000313" key="3">
    <source>
        <dbReference type="Proteomes" id="UP001629113"/>
    </source>
</evidence>
<accession>A0ABR4PDG9</accession>
<keyword evidence="3" id="KW-1185">Reference proteome</keyword>
<comment type="caution">
    <text evidence="2">The sequence shown here is derived from an EMBL/GenBank/DDBJ whole genome shotgun (WGS) entry which is preliminary data.</text>
</comment>
<protein>
    <recommendedName>
        <fullName evidence="1">SET domain-containing protein</fullName>
    </recommendedName>
</protein>
<dbReference type="SMART" id="SM00317">
    <property type="entry name" value="SET"/>
    <property type="match status" value="1"/>
</dbReference>